<reference evidence="2" key="1">
    <citation type="journal article" date="2023" name="Front. Microbiol.">
        <title>Phylogeography and host specificity of Pasteurellaceae pathogenic to sea-farmed fish in the north-east Atlantic.</title>
        <authorList>
            <person name="Gulla S."/>
            <person name="Colquhoun D.J."/>
            <person name="Olsen A.B."/>
            <person name="Spilsberg B."/>
            <person name="Lagesen K."/>
            <person name="Aakesson C.P."/>
            <person name="Strom S."/>
            <person name="Manji F."/>
            <person name="Birkbeck T.H."/>
            <person name="Nilsen H.K."/>
        </authorList>
    </citation>
    <scope>NUCLEOTIDE SEQUENCE</scope>
    <source>
        <strain evidence="2">VIB1234</strain>
    </source>
</reference>
<dbReference type="RefSeq" id="WP_211598458.1">
    <property type="nucleotide sequence ID" value="NZ_JAGRQI010000015.1"/>
</dbReference>
<dbReference type="Proteomes" id="UP001230466">
    <property type="component" value="Unassembled WGS sequence"/>
</dbReference>
<dbReference type="AlphaFoldDB" id="A0AAW8CQW0"/>
<organism evidence="2 3">
    <name type="scientific">Pasteurella atlantica</name>
    <dbReference type="NCBI Taxonomy" id="2827233"/>
    <lineage>
        <taxon>Bacteria</taxon>
        <taxon>Pseudomonadati</taxon>
        <taxon>Pseudomonadota</taxon>
        <taxon>Gammaproteobacteria</taxon>
        <taxon>Pasteurellales</taxon>
        <taxon>Pasteurellaceae</taxon>
        <taxon>Pasteurella</taxon>
    </lineage>
</organism>
<dbReference type="EMBL" id="JASAYJ010000016">
    <property type="protein sequence ID" value="MDP8187671.1"/>
    <property type="molecule type" value="Genomic_DNA"/>
</dbReference>
<gene>
    <name evidence="2" type="ORF">QJU78_07810</name>
</gene>
<keyword evidence="1" id="KW-1133">Transmembrane helix</keyword>
<feature type="transmembrane region" description="Helical" evidence="1">
    <location>
        <begin position="20"/>
        <end position="41"/>
    </location>
</feature>
<evidence type="ECO:0000313" key="2">
    <source>
        <dbReference type="EMBL" id="MDP8187671.1"/>
    </source>
</evidence>
<keyword evidence="1" id="KW-0472">Membrane</keyword>
<name>A0AAW8CQW0_9PAST</name>
<evidence type="ECO:0000313" key="3">
    <source>
        <dbReference type="Proteomes" id="UP001230466"/>
    </source>
</evidence>
<protein>
    <submittedName>
        <fullName evidence="2">Uncharacterized protein</fullName>
    </submittedName>
</protein>
<evidence type="ECO:0000256" key="1">
    <source>
        <dbReference type="SAM" id="Phobius"/>
    </source>
</evidence>
<keyword evidence="1" id="KW-0812">Transmembrane</keyword>
<comment type="caution">
    <text evidence="2">The sequence shown here is derived from an EMBL/GenBank/DDBJ whole genome shotgun (WGS) entry which is preliminary data.</text>
</comment>
<accession>A0AAW8CQW0</accession>
<sequence>MKQFLIRFFYILTELIFDIFKYFLGVFILIATLIIGLPWIFDFYRYCSVVSQFNDFHNEHYQVVSSFIKSNEILPLLNYRFKEIGVYPDRKLYYCYVDYFQIPKETSLENLSLNNAVDIKLDDIDTKFPNWEWSHSCIDYHKYVAGHGNYKIDNSIWLPYPFSYAKIEHTSYEDPNLLIKGNTENVNKVTLSTENISKILAYSFGNNFYRALVLYPKQHIIKVVTSCDSNNCRDY</sequence>
<proteinExistence type="predicted"/>